<dbReference type="InterPro" id="IPR004919">
    <property type="entry name" value="GmrSD_N"/>
</dbReference>
<gene>
    <name evidence="2" type="ORF">ACFOSU_14085</name>
</gene>
<evidence type="ECO:0000313" key="3">
    <source>
        <dbReference type="Proteomes" id="UP001595462"/>
    </source>
</evidence>
<comment type="caution">
    <text evidence="2">The sequence shown here is derived from an EMBL/GenBank/DDBJ whole genome shotgun (WGS) entry which is preliminary data.</text>
</comment>
<sequence>MSDLYTLSNIMRDVPQGRFFSIPDYQRGYSWQNSHRDDLLSDIDDLRAHDAMHFTGTIVAAELQEAPGIYEIVDGQQRLTSLLLLIDRLLLELESRNLYLVNVSDDVDTVRSHYLRWRRNTGNSEFRLKLNGGTERRFEGLVSHRHFDAAHLPSKNKADDNLVEGAQQFDQWLALRDEEQLRNVFELVTTRLGFLFYSPKNTLEVGLMFEVINSRGKPLSELEKVKNFLIFYANRHGFKDLHRQVNDAWITILDSLNRIDMTTNADEQGFLRACWVVFGDPSPRPRKPVYEALRLDVSSRGKEAGCRLLQEFVSLLEYAATTYVRLHSKVDGLCGNGEEDRWLKSLAFHPRLAGVLPLVVALYQKERGSSARAETLELIEKLNFRYFVVGIAPRADSSHAELFDMAHRYFQGRLECDADGGSDNDELQRLLTDFIGRQAKIGSVIKHLILESDENWDFYEWQGLKFFLASYEQGLREQRHEGCSLAALLSHRDRKSYNDFYNREHLVARQQREDIDEEWVDYLQRRLGNFILLREGTNKSVSASRVEEKVSGKYQLSDHTMLYQVRELESIWEEALRYTFSDLGWKNTCRGSRTQVLQRFGDLREERLVRFALERWHVAEVDGETPMNVLVQSTHRKDEYGAHLRYSKAS</sequence>
<evidence type="ECO:0000313" key="2">
    <source>
        <dbReference type="EMBL" id="MFC3105007.1"/>
    </source>
</evidence>
<dbReference type="PANTHER" id="PTHR35149">
    <property type="entry name" value="SLL5132 PROTEIN"/>
    <property type="match status" value="1"/>
</dbReference>
<evidence type="ECO:0000259" key="1">
    <source>
        <dbReference type="Pfam" id="PF03235"/>
    </source>
</evidence>
<dbReference type="RefSeq" id="WP_380690565.1">
    <property type="nucleotide sequence ID" value="NZ_JBHRSS010000006.1"/>
</dbReference>
<proteinExistence type="predicted"/>
<organism evidence="2 3">
    <name type="scientific">Salinisphaera aquimarina</name>
    <dbReference type="NCBI Taxonomy" id="2094031"/>
    <lineage>
        <taxon>Bacteria</taxon>
        <taxon>Pseudomonadati</taxon>
        <taxon>Pseudomonadota</taxon>
        <taxon>Gammaproteobacteria</taxon>
        <taxon>Salinisphaerales</taxon>
        <taxon>Salinisphaeraceae</taxon>
        <taxon>Salinisphaera</taxon>
    </lineage>
</organism>
<dbReference type="EMBL" id="JBHRSS010000006">
    <property type="protein sequence ID" value="MFC3105007.1"/>
    <property type="molecule type" value="Genomic_DNA"/>
</dbReference>
<reference evidence="3" key="1">
    <citation type="journal article" date="2019" name="Int. J. Syst. Evol. Microbiol.">
        <title>The Global Catalogue of Microorganisms (GCM) 10K type strain sequencing project: providing services to taxonomists for standard genome sequencing and annotation.</title>
        <authorList>
            <consortium name="The Broad Institute Genomics Platform"/>
            <consortium name="The Broad Institute Genome Sequencing Center for Infectious Disease"/>
            <person name="Wu L."/>
            <person name="Ma J."/>
        </authorList>
    </citation>
    <scope>NUCLEOTIDE SEQUENCE [LARGE SCALE GENOMIC DNA]</scope>
    <source>
        <strain evidence="3">KCTC 52640</strain>
    </source>
</reference>
<dbReference type="Pfam" id="PF03235">
    <property type="entry name" value="GmrSD_N"/>
    <property type="match status" value="1"/>
</dbReference>
<name>A0ABV7EQH5_9GAMM</name>
<dbReference type="PANTHER" id="PTHR35149:SF1">
    <property type="entry name" value="DUF5655 DOMAIN-CONTAINING PROTEIN"/>
    <property type="match status" value="1"/>
</dbReference>
<accession>A0ABV7EQH5</accession>
<feature type="domain" description="GmrSD restriction endonucleases N-terminal" evidence="1">
    <location>
        <begin position="11"/>
        <end position="229"/>
    </location>
</feature>
<keyword evidence="3" id="KW-1185">Reference proteome</keyword>
<protein>
    <submittedName>
        <fullName evidence="2">DUF262 domain-containing protein</fullName>
    </submittedName>
</protein>
<dbReference type="Proteomes" id="UP001595462">
    <property type="component" value="Unassembled WGS sequence"/>
</dbReference>